<gene>
    <name evidence="2" type="ORF">DMC30DRAFT_398228</name>
</gene>
<comment type="caution">
    <text evidence="2">The sequence shown here is derived from an EMBL/GenBank/DDBJ whole genome shotgun (WGS) entry which is preliminary data.</text>
</comment>
<evidence type="ECO:0000256" key="1">
    <source>
        <dbReference type="SAM" id="MobiDB-lite"/>
    </source>
</evidence>
<organism evidence="2 3">
    <name type="scientific">Rhodotorula diobovata</name>
    <dbReference type="NCBI Taxonomy" id="5288"/>
    <lineage>
        <taxon>Eukaryota</taxon>
        <taxon>Fungi</taxon>
        <taxon>Dikarya</taxon>
        <taxon>Basidiomycota</taxon>
        <taxon>Pucciniomycotina</taxon>
        <taxon>Microbotryomycetes</taxon>
        <taxon>Sporidiobolales</taxon>
        <taxon>Sporidiobolaceae</taxon>
        <taxon>Rhodotorula</taxon>
    </lineage>
</organism>
<proteinExistence type="predicted"/>
<dbReference type="Proteomes" id="UP000311382">
    <property type="component" value="Unassembled WGS sequence"/>
</dbReference>
<feature type="region of interest" description="Disordered" evidence="1">
    <location>
        <begin position="28"/>
        <end position="128"/>
    </location>
</feature>
<feature type="compositionally biased region" description="Low complexity" evidence="1">
    <location>
        <begin position="47"/>
        <end position="57"/>
    </location>
</feature>
<evidence type="ECO:0000313" key="3">
    <source>
        <dbReference type="Proteomes" id="UP000311382"/>
    </source>
</evidence>
<evidence type="ECO:0000313" key="2">
    <source>
        <dbReference type="EMBL" id="TNY20241.1"/>
    </source>
</evidence>
<dbReference type="AlphaFoldDB" id="A0A5C5FWY4"/>
<sequence length="243" mass="26418">MATRRTRRRRGLARRAPRLACRSTFAPCRVGTSRSSGRRSRGSPMPSATCGRSSTRASARRTRRSGSSSTRTKSSSTRHSWTAQGRTSDARRQSTRRALRSSRSELRPSPPRSTSWSLGASGGGDKERLVASVQARASPCAPDVAAESRAHPAACPQSTVARALRDARGGSYRRATRRCATRCTSWTRSSLARGRRCTAASGTSRTRDSARWSVEARSFRSCLVSPGGLSVVFWSICFLSSFL</sequence>
<dbReference type="EMBL" id="SOZI01000072">
    <property type="protein sequence ID" value="TNY20241.1"/>
    <property type="molecule type" value="Genomic_DNA"/>
</dbReference>
<accession>A0A5C5FWY4</accession>
<reference evidence="2 3" key="1">
    <citation type="submission" date="2019-03" db="EMBL/GenBank/DDBJ databases">
        <title>Rhodosporidium diobovatum UCD-FST 08-225 genome sequencing, assembly, and annotation.</title>
        <authorList>
            <person name="Fakankun I.U."/>
            <person name="Fristensky B."/>
            <person name="Levin D.B."/>
        </authorList>
    </citation>
    <scope>NUCLEOTIDE SEQUENCE [LARGE SCALE GENOMIC DNA]</scope>
    <source>
        <strain evidence="2 3">UCD-FST 08-225</strain>
    </source>
</reference>
<keyword evidence="3" id="KW-1185">Reference proteome</keyword>
<protein>
    <submittedName>
        <fullName evidence="2">Uncharacterized protein</fullName>
    </submittedName>
</protein>
<name>A0A5C5FWY4_9BASI</name>
<feature type="compositionally biased region" description="Low complexity" evidence="1">
    <location>
        <begin position="65"/>
        <end position="78"/>
    </location>
</feature>